<keyword evidence="10 13" id="KW-0520">NAD</keyword>
<dbReference type="PIRSF" id="PIRSF000188">
    <property type="entry name" value="Phe_leu_dh"/>
    <property type="match status" value="1"/>
</dbReference>
<dbReference type="InterPro" id="IPR006097">
    <property type="entry name" value="Glu/Leu/Phe/Val/Trp_DH_dimer"/>
</dbReference>
<dbReference type="Pfam" id="PF00208">
    <property type="entry name" value="ELFV_dehydrog"/>
    <property type="match status" value="1"/>
</dbReference>
<comment type="caution">
    <text evidence="16">The sequence shown here is derived from an EMBL/GenBank/DDBJ whole genome shotgun (WGS) entry which is preliminary data.</text>
</comment>
<evidence type="ECO:0000256" key="8">
    <source>
        <dbReference type="ARBA" id="ARBA00022490"/>
    </source>
</evidence>
<protein>
    <recommendedName>
        <fullName evidence="6">Valine dehydrogenase</fullName>
        <ecNumber evidence="5">1.4.1.23</ecNumber>
    </recommendedName>
</protein>
<dbReference type="Proteomes" id="UP000638313">
    <property type="component" value="Unassembled WGS sequence"/>
</dbReference>
<dbReference type="RefSeq" id="WP_190129826.1">
    <property type="nucleotide sequence ID" value="NZ_BNBD01000004.1"/>
</dbReference>
<evidence type="ECO:0000256" key="7">
    <source>
        <dbReference type="ARBA" id="ARBA00022456"/>
    </source>
</evidence>
<feature type="active site" description="Proton donor/acceptor" evidence="12">
    <location>
        <position position="103"/>
    </location>
</feature>
<evidence type="ECO:0000259" key="15">
    <source>
        <dbReference type="SMART" id="SM00839"/>
    </source>
</evidence>
<keyword evidence="7" id="KW-0101">Branched-chain amino acid catabolism</keyword>
<dbReference type="InterPro" id="IPR033524">
    <property type="entry name" value="Glu/Leu/Phe/Val_DH_AS"/>
</dbReference>
<evidence type="ECO:0000256" key="3">
    <source>
        <dbReference type="ARBA" id="ARBA00006382"/>
    </source>
</evidence>
<dbReference type="InterPro" id="IPR046346">
    <property type="entry name" value="Aminoacid_DH-like_N_sf"/>
</dbReference>
<evidence type="ECO:0000256" key="12">
    <source>
        <dbReference type="PIRSR" id="PIRSR000188-1"/>
    </source>
</evidence>
<dbReference type="InterPro" id="IPR036291">
    <property type="entry name" value="NAD(P)-bd_dom_sf"/>
</dbReference>
<dbReference type="GO" id="GO:0043837">
    <property type="term" value="F:valine dehydrogenase (NAD+) activity"/>
    <property type="evidence" value="ECO:0007669"/>
    <property type="project" value="UniProtKB-EC"/>
</dbReference>
<comment type="similarity">
    <text evidence="3 14">Belongs to the Glu/Leu/Phe/Val dehydrogenases family.</text>
</comment>
<dbReference type="FunFam" id="3.40.50.10860:FF:000010">
    <property type="entry name" value="Leucine dehydrogenase"/>
    <property type="match status" value="1"/>
</dbReference>
<comment type="catalytic activity">
    <reaction evidence="11">
        <text>L-valine + NAD(+) + H2O = 3-methyl-2-oxobutanoate + NH4(+) + NADH + H(+)</text>
        <dbReference type="Rhea" id="RHEA:30763"/>
        <dbReference type="ChEBI" id="CHEBI:11851"/>
        <dbReference type="ChEBI" id="CHEBI:15377"/>
        <dbReference type="ChEBI" id="CHEBI:15378"/>
        <dbReference type="ChEBI" id="CHEBI:28938"/>
        <dbReference type="ChEBI" id="CHEBI:57540"/>
        <dbReference type="ChEBI" id="CHEBI:57762"/>
        <dbReference type="ChEBI" id="CHEBI:57945"/>
        <dbReference type="EC" id="1.4.1.23"/>
    </reaction>
</comment>
<keyword evidence="8" id="KW-0963">Cytoplasm</keyword>
<dbReference type="PANTHER" id="PTHR42722:SF1">
    <property type="entry name" value="VALINE DEHYDROGENASE"/>
    <property type="match status" value="1"/>
</dbReference>
<evidence type="ECO:0000256" key="13">
    <source>
        <dbReference type="PIRSR" id="PIRSR000188-2"/>
    </source>
</evidence>
<dbReference type="SUPFAM" id="SSF53223">
    <property type="entry name" value="Aminoacid dehydrogenase-like, N-terminal domain"/>
    <property type="match status" value="1"/>
</dbReference>
<keyword evidence="9 14" id="KW-0560">Oxidoreductase</keyword>
<sequence>MGVTTVTDVRPSAPTGIGAGGGVLHTLFRSELGGHEQVVLCQDRESGLKAVIALHSTALGPALGGTRFYPYASEEEAVLDALNLSRGMSYKNALAGLDHGGGKAVIIGDPETIKTEQLLLVYGRFVASLGGRYVTACDVGTYVQDMDVVARECRWTTGRSPEQGGAGDSSVLTAFGVFQGMRAAAQKKWGEPTLRGRRVGVAGVGKVGHHLVDHLVEDGAEVVVTDVRADAVARVTGRHPQVTAVADAAALVRTPLDVYAPCALGGALDDATVAALTATVVCGAANNQLAHPGVEKDLADRGVLYAPDYVVNAGGVIQVADELHGFDFDRAKAKAAKIYDTTLAIFDRAQSDGVPPAVAADRLAEQRMAEARAAAGTR</sequence>
<dbReference type="PRINTS" id="PR00082">
    <property type="entry name" value="GLFDHDRGNASE"/>
</dbReference>
<organism evidence="16 17">
    <name type="scientific">Streptomyces mashuensis</name>
    <dbReference type="NCBI Taxonomy" id="33904"/>
    <lineage>
        <taxon>Bacteria</taxon>
        <taxon>Bacillati</taxon>
        <taxon>Actinomycetota</taxon>
        <taxon>Actinomycetes</taxon>
        <taxon>Kitasatosporales</taxon>
        <taxon>Streptomycetaceae</taxon>
        <taxon>Streptomyces</taxon>
    </lineage>
</organism>
<dbReference type="EC" id="1.4.1.23" evidence="5"/>
<gene>
    <name evidence="16" type="primary">vdh</name>
    <name evidence="16" type="ORF">GCM10010218_27950</name>
</gene>
<feature type="binding site" evidence="13">
    <location>
        <begin position="203"/>
        <end position="208"/>
    </location>
    <ligand>
        <name>NAD(+)</name>
        <dbReference type="ChEBI" id="CHEBI:57540"/>
    </ligand>
</feature>
<dbReference type="InterPro" id="IPR006096">
    <property type="entry name" value="Glu/Leu/Phe/Val/Trp_DH_C"/>
</dbReference>
<feature type="domain" description="Glutamate/phenylalanine/leucine/valine/L-tryptophan dehydrogenase C-terminal" evidence="15">
    <location>
        <begin position="167"/>
        <end position="376"/>
    </location>
</feature>
<evidence type="ECO:0000256" key="10">
    <source>
        <dbReference type="ARBA" id="ARBA00023027"/>
    </source>
</evidence>
<evidence type="ECO:0000256" key="9">
    <source>
        <dbReference type="ARBA" id="ARBA00023002"/>
    </source>
</evidence>
<dbReference type="GO" id="GO:0000166">
    <property type="term" value="F:nucleotide binding"/>
    <property type="evidence" value="ECO:0007669"/>
    <property type="project" value="UniProtKB-KW"/>
</dbReference>
<dbReference type="GO" id="GO:0005737">
    <property type="term" value="C:cytoplasm"/>
    <property type="evidence" value="ECO:0007669"/>
    <property type="project" value="UniProtKB-SubCell"/>
</dbReference>
<dbReference type="SUPFAM" id="SSF51735">
    <property type="entry name" value="NAD(P)-binding Rossmann-fold domains"/>
    <property type="match status" value="1"/>
</dbReference>
<dbReference type="InterPro" id="IPR006095">
    <property type="entry name" value="Glu/Leu/Phe/Val/Trp_DH"/>
</dbReference>
<name>A0A919EDH2_9ACTN</name>
<evidence type="ECO:0000256" key="5">
    <source>
        <dbReference type="ARBA" id="ARBA00012136"/>
    </source>
</evidence>
<evidence type="ECO:0000256" key="11">
    <source>
        <dbReference type="ARBA" id="ARBA00048547"/>
    </source>
</evidence>
<reference evidence="16" key="2">
    <citation type="submission" date="2020-09" db="EMBL/GenBank/DDBJ databases">
        <authorList>
            <person name="Sun Q."/>
            <person name="Ohkuma M."/>
        </authorList>
    </citation>
    <scope>NUCLEOTIDE SEQUENCE</scope>
    <source>
        <strain evidence="16">JCM 4059</strain>
    </source>
</reference>
<evidence type="ECO:0000256" key="2">
    <source>
        <dbReference type="ARBA" id="ARBA00005109"/>
    </source>
</evidence>
<evidence type="ECO:0000256" key="14">
    <source>
        <dbReference type="RuleBase" id="RU004417"/>
    </source>
</evidence>
<comment type="subunit">
    <text evidence="4">Homodimer.</text>
</comment>
<evidence type="ECO:0000313" key="16">
    <source>
        <dbReference type="EMBL" id="GHF44869.1"/>
    </source>
</evidence>
<evidence type="ECO:0000256" key="1">
    <source>
        <dbReference type="ARBA" id="ARBA00004496"/>
    </source>
</evidence>
<dbReference type="Gene3D" id="3.40.50.720">
    <property type="entry name" value="NAD(P)-binding Rossmann-like Domain"/>
    <property type="match status" value="1"/>
</dbReference>
<dbReference type="PROSITE" id="PS00074">
    <property type="entry name" value="GLFV_DEHYDROGENASE"/>
    <property type="match status" value="1"/>
</dbReference>
<dbReference type="CDD" id="cd01075">
    <property type="entry name" value="NAD_bind_Leu_Phe_Val_DH"/>
    <property type="match status" value="1"/>
</dbReference>
<dbReference type="GO" id="GO:0009083">
    <property type="term" value="P:branched-chain amino acid catabolic process"/>
    <property type="evidence" value="ECO:0007669"/>
    <property type="project" value="UniProtKB-KW"/>
</dbReference>
<comment type="subcellular location">
    <subcellularLocation>
        <location evidence="1">Cytoplasm</location>
    </subcellularLocation>
</comment>
<dbReference type="AlphaFoldDB" id="A0A919EDH2"/>
<dbReference type="InterPro" id="IPR016211">
    <property type="entry name" value="Glu/Phe/Leu/Val/Trp_DH_bac/arc"/>
</dbReference>
<keyword evidence="17" id="KW-1185">Reference proteome</keyword>
<dbReference type="Pfam" id="PF02812">
    <property type="entry name" value="ELFV_dehydrog_N"/>
    <property type="match status" value="1"/>
</dbReference>
<evidence type="ECO:0000256" key="6">
    <source>
        <dbReference type="ARBA" id="ARBA00017332"/>
    </source>
</evidence>
<keyword evidence="13" id="KW-0547">Nucleotide-binding</keyword>
<accession>A0A919EDH2</accession>
<evidence type="ECO:0000256" key="4">
    <source>
        <dbReference type="ARBA" id="ARBA00011738"/>
    </source>
</evidence>
<comment type="pathway">
    <text evidence="2">Amino-acid degradation; L-valine degradation.</text>
</comment>
<dbReference type="EMBL" id="BNBD01000004">
    <property type="protein sequence ID" value="GHF44869.1"/>
    <property type="molecule type" value="Genomic_DNA"/>
</dbReference>
<reference evidence="16" key="1">
    <citation type="journal article" date="2014" name="Int. J. Syst. Evol. Microbiol.">
        <title>Complete genome sequence of Corynebacterium casei LMG S-19264T (=DSM 44701T), isolated from a smear-ripened cheese.</title>
        <authorList>
            <consortium name="US DOE Joint Genome Institute (JGI-PGF)"/>
            <person name="Walter F."/>
            <person name="Albersmeier A."/>
            <person name="Kalinowski J."/>
            <person name="Ruckert C."/>
        </authorList>
    </citation>
    <scope>NUCLEOTIDE SEQUENCE</scope>
    <source>
        <strain evidence="16">JCM 4059</strain>
    </source>
</reference>
<evidence type="ECO:0000313" key="17">
    <source>
        <dbReference type="Proteomes" id="UP000638313"/>
    </source>
</evidence>
<dbReference type="Gene3D" id="3.40.50.10860">
    <property type="entry name" value="Leucine Dehydrogenase, chain A, domain 1"/>
    <property type="match status" value="1"/>
</dbReference>
<proteinExistence type="inferred from homology"/>
<dbReference type="SMART" id="SM00839">
    <property type="entry name" value="ELFV_dehydrog"/>
    <property type="match status" value="1"/>
</dbReference>
<dbReference type="PANTHER" id="PTHR42722">
    <property type="entry name" value="LEUCINE DEHYDROGENASE"/>
    <property type="match status" value="1"/>
</dbReference>